<proteinExistence type="predicted"/>
<sequence length="69" mass="7964">MGEKYKTEDPMFTRQKLASILIKGLDRALTEQEIKTIYILGDCDHETKGVLLSLLEELAARVDYFKEED</sequence>
<organism evidence="1">
    <name type="scientific">Niallia circulans</name>
    <name type="common">Bacillus circulans</name>
    <dbReference type="NCBI Taxonomy" id="1397"/>
    <lineage>
        <taxon>Bacteria</taxon>
        <taxon>Bacillati</taxon>
        <taxon>Bacillota</taxon>
        <taxon>Bacilli</taxon>
        <taxon>Bacillales</taxon>
        <taxon>Bacillaceae</taxon>
        <taxon>Niallia</taxon>
    </lineage>
</organism>
<dbReference type="AlphaFoldDB" id="A0A941GKK1"/>
<accession>A0A941GKK1</accession>
<dbReference type="EMBL" id="JAGTPX010000020">
    <property type="protein sequence ID" value="MBR8671315.1"/>
    <property type="molecule type" value="Genomic_DNA"/>
</dbReference>
<evidence type="ECO:0000313" key="1">
    <source>
        <dbReference type="EMBL" id="MBR8671315.1"/>
    </source>
</evidence>
<name>A0A941GKK1_NIACI</name>
<reference evidence="1" key="1">
    <citation type="submission" date="2021-04" db="EMBL/GenBank/DDBJ databases">
        <title>Genomic analysis of electroactive and textile dye degrading Bacillus circulans strain: DC10 isolated from constructed wetland-microbial fuel cells treating textile dye wastewaters.</title>
        <authorList>
            <person name="Patel D.U."/>
            <person name="Desai C.R."/>
        </authorList>
    </citation>
    <scope>NUCLEOTIDE SEQUENCE</scope>
    <source>
        <strain evidence="1">DC10</strain>
    </source>
</reference>
<dbReference type="RefSeq" id="WP_212120366.1">
    <property type="nucleotide sequence ID" value="NZ_JAGTPX020000021.1"/>
</dbReference>
<comment type="caution">
    <text evidence="1">The sequence shown here is derived from an EMBL/GenBank/DDBJ whole genome shotgun (WGS) entry which is preliminary data.</text>
</comment>
<gene>
    <name evidence="1" type="ORF">KD144_17395</name>
</gene>
<protein>
    <submittedName>
        <fullName evidence="1">Uncharacterized protein</fullName>
    </submittedName>
</protein>